<dbReference type="GO" id="GO:0120147">
    <property type="term" value="F:formylglycine-generating oxidase activity"/>
    <property type="evidence" value="ECO:0007669"/>
    <property type="project" value="TreeGrafter"/>
</dbReference>
<feature type="domain" description="Sulfatase-modifying factor enzyme-like" evidence="1">
    <location>
        <begin position="56"/>
        <end position="337"/>
    </location>
</feature>
<name>A0A451BLS2_9GAMM</name>
<dbReference type="InterPro" id="IPR016187">
    <property type="entry name" value="CTDL_fold"/>
</dbReference>
<dbReference type="PANTHER" id="PTHR23150">
    <property type="entry name" value="SULFATASE MODIFYING FACTOR 1, 2"/>
    <property type="match status" value="1"/>
</dbReference>
<accession>A0A451BLS2</accession>
<dbReference type="PROSITE" id="PS51257">
    <property type="entry name" value="PROKAR_LIPOPROTEIN"/>
    <property type="match status" value="1"/>
</dbReference>
<dbReference type="AlphaFoldDB" id="A0A451BLS2"/>
<dbReference type="Pfam" id="PF03781">
    <property type="entry name" value="FGE-sulfatase"/>
    <property type="match status" value="1"/>
</dbReference>
<organism evidence="2">
    <name type="scientific">Candidatus Kentrum sp. SD</name>
    <dbReference type="NCBI Taxonomy" id="2126332"/>
    <lineage>
        <taxon>Bacteria</taxon>
        <taxon>Pseudomonadati</taxon>
        <taxon>Pseudomonadota</taxon>
        <taxon>Gammaproteobacteria</taxon>
        <taxon>Candidatus Kentrum</taxon>
    </lineage>
</organism>
<dbReference type="InterPro" id="IPR005532">
    <property type="entry name" value="SUMF_dom"/>
</dbReference>
<evidence type="ECO:0000259" key="1">
    <source>
        <dbReference type="Pfam" id="PF03781"/>
    </source>
</evidence>
<evidence type="ECO:0000313" key="2">
    <source>
        <dbReference type="EMBL" id="VFK79214.1"/>
    </source>
</evidence>
<dbReference type="SUPFAM" id="SSF56436">
    <property type="entry name" value="C-type lectin-like"/>
    <property type="match status" value="1"/>
</dbReference>
<dbReference type="EMBL" id="CAADHB010000040">
    <property type="protein sequence ID" value="VFK79214.1"/>
    <property type="molecule type" value="Genomic_DNA"/>
</dbReference>
<reference evidence="2" key="1">
    <citation type="submission" date="2019-02" db="EMBL/GenBank/DDBJ databases">
        <authorList>
            <person name="Gruber-Vodicka R. H."/>
            <person name="Seah K. B. B."/>
        </authorList>
    </citation>
    <scope>NUCLEOTIDE SEQUENCE</scope>
    <source>
        <strain evidence="2">BECK_S127</strain>
    </source>
</reference>
<sequence length="340" mass="38251">MKIMMRILSFLASWFVMPGFIGSCFVTLGLVLPSPVTRADPDATRPCRFGPSGDLEMVVIASGRFLMGSPGDEKGRRPTEGPPRGVSVVNPFAMSRCEITVAEFRRFVEDVGYRTDAERGQGCITLKDDGSDWERRQDRNWRNPGFPQTGHDPVVCVSWNDARAHAYWVSLRTGYEYRLPTEAEWEYAARATRAVGVPSTLRRRYWGNDVEDKKICEFANGADPTLKERVPKRPPHINENCWDNFAFTAPAASFRSNAFGLFDMLGNAWEWTADCWRENYRSAPMDGGAWGKRNRGDCARRVIRGGGWESEPGNIRSATRDWGTSSVANATLGFRLVMEL</sequence>
<proteinExistence type="predicted"/>
<gene>
    <name evidence="2" type="ORF">BECKSD772D_GA0070982_104012</name>
</gene>
<dbReference type="InterPro" id="IPR042095">
    <property type="entry name" value="SUMF_sf"/>
</dbReference>
<protein>
    <submittedName>
        <fullName evidence="2">Formylglycine-generating enzyme, required for sulfatase activity, contains SUMF1/FGE domain</fullName>
    </submittedName>
</protein>
<dbReference type="Gene3D" id="3.90.1580.10">
    <property type="entry name" value="paralog of FGE (formylglycine-generating enzyme)"/>
    <property type="match status" value="1"/>
</dbReference>
<dbReference type="PANTHER" id="PTHR23150:SF35">
    <property type="entry name" value="BLL6746 PROTEIN"/>
    <property type="match status" value="1"/>
</dbReference>
<dbReference type="InterPro" id="IPR051043">
    <property type="entry name" value="Sulfatase_Mod_Factor_Kinase"/>
</dbReference>